<reference evidence="2" key="1">
    <citation type="journal article" date="2023" name="Mol. Biol. Evol.">
        <title>Third-Generation Sequencing Reveals the Adaptive Role of the Epigenome in Three Deep-Sea Polychaetes.</title>
        <authorList>
            <person name="Perez M."/>
            <person name="Aroh O."/>
            <person name="Sun Y."/>
            <person name="Lan Y."/>
            <person name="Juniper S.K."/>
            <person name="Young C.R."/>
            <person name="Angers B."/>
            <person name="Qian P.Y."/>
        </authorList>
    </citation>
    <scope>NUCLEOTIDE SEQUENCE</scope>
    <source>
        <strain evidence="2">P08H-3</strain>
    </source>
</reference>
<sequence>MALMDARASGHYDQHRKMSRQQPPSQGTPTPGITTWTRRSGSLFDHNSRRSSRSAVITEPGLASINTNFLEDEGIRASCNSDRVRCDRYDGNWEITPTMTSLRGRFECGLSDGLVCYQCKSSLLVGLGTTYQVSTDCNTPNDNTQTVECSGECRGVIRDCSSSCSTSTNSSQDTTCCDTDKCNNGAPQSSGWVRCYMCAVCAENYESITNKDYSYCQGQCLKSQSESKVLGATIKVTTRTCADNCKPGKQGASFGSLVSVSGENFCCATHDCNGGMGLRSYVGLLAGLLVVIFGIL</sequence>
<feature type="compositionally biased region" description="Low complexity" evidence="1">
    <location>
        <begin position="21"/>
        <end position="35"/>
    </location>
</feature>
<evidence type="ECO:0000313" key="2">
    <source>
        <dbReference type="EMBL" id="KAK2152837.1"/>
    </source>
</evidence>
<evidence type="ECO:0000256" key="1">
    <source>
        <dbReference type="SAM" id="MobiDB-lite"/>
    </source>
</evidence>
<organism evidence="2 3">
    <name type="scientific">Paralvinella palmiformis</name>
    <dbReference type="NCBI Taxonomy" id="53620"/>
    <lineage>
        <taxon>Eukaryota</taxon>
        <taxon>Metazoa</taxon>
        <taxon>Spiralia</taxon>
        <taxon>Lophotrochozoa</taxon>
        <taxon>Annelida</taxon>
        <taxon>Polychaeta</taxon>
        <taxon>Sedentaria</taxon>
        <taxon>Canalipalpata</taxon>
        <taxon>Terebellida</taxon>
        <taxon>Terebelliformia</taxon>
        <taxon>Alvinellidae</taxon>
        <taxon>Paralvinella</taxon>
    </lineage>
</organism>
<protein>
    <submittedName>
        <fullName evidence="2">Uncharacterized protein</fullName>
    </submittedName>
</protein>
<feature type="region of interest" description="Disordered" evidence="1">
    <location>
        <begin position="1"/>
        <end position="55"/>
    </location>
</feature>
<keyword evidence="3" id="KW-1185">Reference proteome</keyword>
<name>A0AAD9JHG5_9ANNE</name>
<comment type="caution">
    <text evidence="2">The sequence shown here is derived from an EMBL/GenBank/DDBJ whole genome shotgun (WGS) entry which is preliminary data.</text>
</comment>
<accession>A0AAD9JHG5</accession>
<proteinExistence type="predicted"/>
<dbReference type="Proteomes" id="UP001208570">
    <property type="component" value="Unassembled WGS sequence"/>
</dbReference>
<dbReference type="AlphaFoldDB" id="A0AAD9JHG5"/>
<evidence type="ECO:0000313" key="3">
    <source>
        <dbReference type="Proteomes" id="UP001208570"/>
    </source>
</evidence>
<dbReference type="EMBL" id="JAODUP010000316">
    <property type="protein sequence ID" value="KAK2152837.1"/>
    <property type="molecule type" value="Genomic_DNA"/>
</dbReference>
<gene>
    <name evidence="2" type="ORF">LSH36_316g02027</name>
</gene>